<organism evidence="2 3">
    <name type="scientific">Thiohalophilus thiocyanatoxydans</name>
    <dbReference type="NCBI Taxonomy" id="381308"/>
    <lineage>
        <taxon>Bacteria</taxon>
        <taxon>Pseudomonadati</taxon>
        <taxon>Pseudomonadota</taxon>
        <taxon>Gammaproteobacteria</taxon>
        <taxon>Thiohalomonadales</taxon>
        <taxon>Thiohalophilaceae</taxon>
        <taxon>Thiohalophilus</taxon>
    </lineage>
</organism>
<evidence type="ECO:0000313" key="3">
    <source>
        <dbReference type="Proteomes" id="UP000294914"/>
    </source>
</evidence>
<accession>A0A4V3H4N4</accession>
<name>A0A4V3H4N4_9GAMM</name>
<protein>
    <submittedName>
        <fullName evidence="2">Prepilin-type N-terminal cleavage/methylation domain-containing protein</fullName>
    </submittedName>
</protein>
<proteinExistence type="predicted"/>
<dbReference type="InterPro" id="IPR045584">
    <property type="entry name" value="Pilin-like"/>
</dbReference>
<dbReference type="OrthoDB" id="5405523at2"/>
<comment type="caution">
    <text evidence="2">The sequence shown here is derived from an EMBL/GenBank/DDBJ whole genome shotgun (WGS) entry which is preliminary data.</text>
</comment>
<sequence>MNRHPRCPSRQPGFTLLELVLVVLIISIMGLIAIDRLFEYRIDAERAMIQTVTGNIRSGLGMAIAERVARDRIDTVNDLEHTNPVEFLSQPPNNYLGEIDNESQVNEEGVWYFDTSESALVYRVRFGDYFNTPLSGAPRVRYRIQLVYNDNNRNNRLDPGTDDVTGLDLVTLEDYEWEFPNE</sequence>
<reference evidence="2 3" key="1">
    <citation type="submission" date="2019-03" db="EMBL/GenBank/DDBJ databases">
        <title>Genomic Encyclopedia of Type Strains, Phase IV (KMG-IV): sequencing the most valuable type-strain genomes for metagenomic binning, comparative biology and taxonomic classification.</title>
        <authorList>
            <person name="Goeker M."/>
        </authorList>
    </citation>
    <scope>NUCLEOTIDE SEQUENCE [LARGE SCALE GENOMIC DNA]</scope>
    <source>
        <strain evidence="2 3">DSM 16326</strain>
    </source>
</reference>
<dbReference type="Proteomes" id="UP000294914">
    <property type="component" value="Unassembled WGS sequence"/>
</dbReference>
<keyword evidence="3" id="KW-1185">Reference proteome</keyword>
<dbReference type="EMBL" id="SOQX01000001">
    <property type="protein sequence ID" value="TDY03835.1"/>
    <property type="molecule type" value="Genomic_DNA"/>
</dbReference>
<dbReference type="NCBIfam" id="TIGR02532">
    <property type="entry name" value="IV_pilin_GFxxxE"/>
    <property type="match status" value="1"/>
</dbReference>
<dbReference type="AlphaFoldDB" id="A0A4V3H4N4"/>
<evidence type="ECO:0000256" key="1">
    <source>
        <dbReference type="SAM" id="Phobius"/>
    </source>
</evidence>
<dbReference type="InterPro" id="IPR012902">
    <property type="entry name" value="N_methyl_site"/>
</dbReference>
<evidence type="ECO:0000313" key="2">
    <source>
        <dbReference type="EMBL" id="TDY03835.1"/>
    </source>
</evidence>
<keyword evidence="1" id="KW-0812">Transmembrane</keyword>
<keyword evidence="1" id="KW-0472">Membrane</keyword>
<gene>
    <name evidence="2" type="ORF">EDC23_0206</name>
</gene>
<dbReference type="Pfam" id="PF07963">
    <property type="entry name" value="N_methyl"/>
    <property type="match status" value="1"/>
</dbReference>
<dbReference type="RefSeq" id="WP_134080409.1">
    <property type="nucleotide sequence ID" value="NZ_SOQX01000001.1"/>
</dbReference>
<feature type="transmembrane region" description="Helical" evidence="1">
    <location>
        <begin position="12"/>
        <end position="34"/>
    </location>
</feature>
<keyword evidence="1" id="KW-1133">Transmembrane helix</keyword>
<dbReference type="SUPFAM" id="SSF54523">
    <property type="entry name" value="Pili subunits"/>
    <property type="match status" value="1"/>
</dbReference>
<dbReference type="Gene3D" id="3.30.700.10">
    <property type="entry name" value="Glycoprotein, Type 4 Pilin"/>
    <property type="match status" value="1"/>
</dbReference>